<organism evidence="1 2">
    <name type="scientific">Pistacia integerrima</name>
    <dbReference type="NCBI Taxonomy" id="434235"/>
    <lineage>
        <taxon>Eukaryota</taxon>
        <taxon>Viridiplantae</taxon>
        <taxon>Streptophyta</taxon>
        <taxon>Embryophyta</taxon>
        <taxon>Tracheophyta</taxon>
        <taxon>Spermatophyta</taxon>
        <taxon>Magnoliopsida</taxon>
        <taxon>eudicotyledons</taxon>
        <taxon>Gunneridae</taxon>
        <taxon>Pentapetalae</taxon>
        <taxon>rosids</taxon>
        <taxon>malvids</taxon>
        <taxon>Sapindales</taxon>
        <taxon>Anacardiaceae</taxon>
        <taxon>Pistacia</taxon>
    </lineage>
</organism>
<protein>
    <submittedName>
        <fullName evidence="1">Uncharacterized protein</fullName>
    </submittedName>
</protein>
<dbReference type="Proteomes" id="UP001163603">
    <property type="component" value="Chromosome 10"/>
</dbReference>
<proteinExistence type="predicted"/>
<sequence>MYLQVSNNVKPSPTPSNLVNTQASLARPFSSKFTGNDVIGIGLGTTNLHVAMFENSKVIENLKERGAHNQLVVSSPGFLNCG</sequence>
<evidence type="ECO:0000313" key="1">
    <source>
        <dbReference type="EMBL" id="KAJ0024166.1"/>
    </source>
</evidence>
<keyword evidence="2" id="KW-1185">Reference proteome</keyword>
<gene>
    <name evidence="1" type="ORF">Pint_07598</name>
</gene>
<evidence type="ECO:0000313" key="2">
    <source>
        <dbReference type="Proteomes" id="UP001163603"/>
    </source>
</evidence>
<dbReference type="EMBL" id="CM047745">
    <property type="protein sequence ID" value="KAJ0024166.1"/>
    <property type="molecule type" value="Genomic_DNA"/>
</dbReference>
<name>A0ACC0XTY4_9ROSI</name>
<comment type="caution">
    <text evidence="1">The sequence shown here is derived from an EMBL/GenBank/DDBJ whole genome shotgun (WGS) entry which is preliminary data.</text>
</comment>
<reference evidence="2" key="1">
    <citation type="journal article" date="2023" name="G3 (Bethesda)">
        <title>Genome assembly and association tests identify interacting loci associated with vigor, precocity, and sex in interspecific pistachio rootstocks.</title>
        <authorList>
            <person name="Palmer W."/>
            <person name="Jacygrad E."/>
            <person name="Sagayaradj S."/>
            <person name="Cavanaugh K."/>
            <person name="Han R."/>
            <person name="Bertier L."/>
            <person name="Beede B."/>
            <person name="Kafkas S."/>
            <person name="Golino D."/>
            <person name="Preece J."/>
            <person name="Michelmore R."/>
        </authorList>
    </citation>
    <scope>NUCLEOTIDE SEQUENCE [LARGE SCALE GENOMIC DNA]</scope>
</reference>
<accession>A0ACC0XTY4</accession>